<reference evidence="2" key="1">
    <citation type="submission" date="2019-03" db="EMBL/GenBank/DDBJ databases">
        <title>Long read genome sequence of the mycoparasitic Pythium oligandrum ATCC 38472 isolated from sugarbeet rhizosphere.</title>
        <authorList>
            <person name="Gaulin E."/>
        </authorList>
    </citation>
    <scope>NUCLEOTIDE SEQUENCE</scope>
    <source>
        <strain evidence="2">ATCC 38472_TT</strain>
    </source>
</reference>
<evidence type="ECO:0000313" key="3">
    <source>
        <dbReference type="Proteomes" id="UP000794436"/>
    </source>
</evidence>
<feature type="region of interest" description="Disordered" evidence="1">
    <location>
        <begin position="11"/>
        <end position="32"/>
    </location>
</feature>
<organism evidence="2 3">
    <name type="scientific">Pythium oligandrum</name>
    <name type="common">Mycoparasitic fungus</name>
    <dbReference type="NCBI Taxonomy" id="41045"/>
    <lineage>
        <taxon>Eukaryota</taxon>
        <taxon>Sar</taxon>
        <taxon>Stramenopiles</taxon>
        <taxon>Oomycota</taxon>
        <taxon>Peronosporomycetes</taxon>
        <taxon>Pythiales</taxon>
        <taxon>Pythiaceae</taxon>
        <taxon>Pythium</taxon>
    </lineage>
</organism>
<evidence type="ECO:0000313" key="2">
    <source>
        <dbReference type="EMBL" id="TMW55370.1"/>
    </source>
</evidence>
<keyword evidence="3" id="KW-1185">Reference proteome</keyword>
<feature type="compositionally biased region" description="Polar residues" evidence="1">
    <location>
        <begin position="23"/>
        <end position="32"/>
    </location>
</feature>
<dbReference type="Proteomes" id="UP000794436">
    <property type="component" value="Unassembled WGS sequence"/>
</dbReference>
<name>A0A8K1C2S1_PYTOL</name>
<proteinExistence type="predicted"/>
<accession>A0A8K1C2S1</accession>
<protein>
    <submittedName>
        <fullName evidence="2">Uncharacterized protein</fullName>
    </submittedName>
</protein>
<dbReference type="EMBL" id="SPLM01000148">
    <property type="protein sequence ID" value="TMW55370.1"/>
    <property type="molecule type" value="Genomic_DNA"/>
</dbReference>
<sequence length="284" mass="32428">MPHRRLLQALSRAQRPGARQTRGFATSSPPQTELQNGLPLLFSTLWRCATRYDELEQWEAKELVPSTLSMTERHKLFMILNTPPHLDFEAEDFLTGAKDAMEKVIRASKTREFAQYATGEITESSIADAMKEWCTPRGLKFHEDAVKKAVQGNQLIVEAEHVEVESAQIQECVYGQVTEKEFEEELHGRRRVINEITENASLERLFVSVKLTVHERLRRERINEEVQVLEQTNVYYAVFASNVTSPDVLDWGVVANVLGNTVRSKEISRTEISSEDPPTEEKAE</sequence>
<dbReference type="AlphaFoldDB" id="A0A8K1C2S1"/>
<evidence type="ECO:0000256" key="1">
    <source>
        <dbReference type="SAM" id="MobiDB-lite"/>
    </source>
</evidence>
<dbReference type="OrthoDB" id="156397at2759"/>
<gene>
    <name evidence="2" type="ORF">Poli38472_013261</name>
</gene>
<comment type="caution">
    <text evidence="2">The sequence shown here is derived from an EMBL/GenBank/DDBJ whole genome shotgun (WGS) entry which is preliminary data.</text>
</comment>